<feature type="region of interest" description="Disordered" evidence="1">
    <location>
        <begin position="115"/>
        <end position="141"/>
    </location>
</feature>
<evidence type="ECO:0000313" key="3">
    <source>
        <dbReference type="Proteomes" id="UP001172159"/>
    </source>
</evidence>
<comment type="caution">
    <text evidence="2">The sequence shown here is derived from an EMBL/GenBank/DDBJ whole genome shotgun (WGS) entry which is preliminary data.</text>
</comment>
<dbReference type="EMBL" id="JAUKTV010000007">
    <property type="protein sequence ID" value="KAK0735676.1"/>
    <property type="molecule type" value="Genomic_DNA"/>
</dbReference>
<feature type="region of interest" description="Disordered" evidence="1">
    <location>
        <begin position="19"/>
        <end position="46"/>
    </location>
</feature>
<evidence type="ECO:0000313" key="2">
    <source>
        <dbReference type="EMBL" id="KAK0735676.1"/>
    </source>
</evidence>
<reference evidence="2" key="1">
    <citation type="submission" date="2023-06" db="EMBL/GenBank/DDBJ databases">
        <title>Genome-scale phylogeny and comparative genomics of the fungal order Sordariales.</title>
        <authorList>
            <consortium name="Lawrence Berkeley National Laboratory"/>
            <person name="Hensen N."/>
            <person name="Bonometti L."/>
            <person name="Westerberg I."/>
            <person name="Brannstrom I.O."/>
            <person name="Guillou S."/>
            <person name="Cros-Aarteil S."/>
            <person name="Calhoun S."/>
            <person name="Haridas S."/>
            <person name="Kuo A."/>
            <person name="Mondo S."/>
            <person name="Pangilinan J."/>
            <person name="Riley R."/>
            <person name="Labutti K."/>
            <person name="Andreopoulos B."/>
            <person name="Lipzen A."/>
            <person name="Chen C."/>
            <person name="Yanf M."/>
            <person name="Daum C."/>
            <person name="Ng V."/>
            <person name="Clum A."/>
            <person name="Steindorff A."/>
            <person name="Ohm R."/>
            <person name="Martin F."/>
            <person name="Silar P."/>
            <person name="Natvig D."/>
            <person name="Lalanne C."/>
            <person name="Gautier V."/>
            <person name="Ament-Velasquez S.L."/>
            <person name="Kruys A."/>
            <person name="Hutchinson M.I."/>
            <person name="Powell A.J."/>
            <person name="Barry K."/>
            <person name="Miller A.N."/>
            <person name="Grigoriev I.V."/>
            <person name="Debuchy R."/>
            <person name="Gladieux P."/>
            <person name="Thoren M.H."/>
            <person name="Johannesson H."/>
        </authorList>
    </citation>
    <scope>NUCLEOTIDE SEQUENCE</scope>
    <source>
        <strain evidence="2">CBS 540.89</strain>
    </source>
</reference>
<sequence length="257" mass="28269">MIAWSGLSDQHVLKLEEQRLGKFSTTPRKSSSPSASPGAWMHHRQDPDVVPPNSPRCGVLGTHWFLVSGFWAVSSGSVTNSRERGNNLEGRLGREQNGAWRDFRLRCIFHDSIIPSTPSTSPKPSRFGHSISEKNPANRNLSARRPANLAPCTVALKIGHVLSSHDPCQQRVWTPGQIRSMRNPLWPNVRLKPLLNPQGYPVVQPSQSPRAGAGAESHSSCAKLLNTSPGPLITTLTPHGPALGDPEIWRGERMERM</sequence>
<proteinExistence type="predicted"/>
<accession>A0AA40BK14</accession>
<feature type="compositionally biased region" description="Low complexity" evidence="1">
    <location>
        <begin position="115"/>
        <end position="125"/>
    </location>
</feature>
<name>A0AA40BK14_9PEZI</name>
<protein>
    <submittedName>
        <fullName evidence="2">Uncharacterized protein</fullName>
    </submittedName>
</protein>
<organism evidence="2 3">
    <name type="scientific">Apiosordaria backusii</name>
    <dbReference type="NCBI Taxonomy" id="314023"/>
    <lineage>
        <taxon>Eukaryota</taxon>
        <taxon>Fungi</taxon>
        <taxon>Dikarya</taxon>
        <taxon>Ascomycota</taxon>
        <taxon>Pezizomycotina</taxon>
        <taxon>Sordariomycetes</taxon>
        <taxon>Sordariomycetidae</taxon>
        <taxon>Sordariales</taxon>
        <taxon>Lasiosphaeriaceae</taxon>
        <taxon>Apiosordaria</taxon>
    </lineage>
</organism>
<dbReference type="AlphaFoldDB" id="A0AA40BK14"/>
<feature type="compositionally biased region" description="Polar residues" evidence="1">
    <location>
        <begin position="23"/>
        <end position="35"/>
    </location>
</feature>
<gene>
    <name evidence="2" type="ORF">B0T21DRAFT_349143</name>
</gene>
<keyword evidence="3" id="KW-1185">Reference proteome</keyword>
<dbReference type="Proteomes" id="UP001172159">
    <property type="component" value="Unassembled WGS sequence"/>
</dbReference>
<evidence type="ECO:0000256" key="1">
    <source>
        <dbReference type="SAM" id="MobiDB-lite"/>
    </source>
</evidence>